<dbReference type="Pfam" id="PF00989">
    <property type="entry name" value="PAS"/>
    <property type="match status" value="1"/>
</dbReference>
<organism evidence="9 10">
    <name type="scientific">Methanoculleus taiwanensis</name>
    <dbReference type="NCBI Taxonomy" id="1550565"/>
    <lineage>
        <taxon>Archaea</taxon>
        <taxon>Methanobacteriati</taxon>
        <taxon>Methanobacteriota</taxon>
        <taxon>Stenosarchaea group</taxon>
        <taxon>Methanomicrobia</taxon>
        <taxon>Methanomicrobiales</taxon>
        <taxon>Methanomicrobiaceae</taxon>
        <taxon>Methanoculleus</taxon>
    </lineage>
</organism>
<feature type="domain" description="PAC" evidence="8">
    <location>
        <begin position="1086"/>
        <end position="1137"/>
    </location>
</feature>
<dbReference type="Pfam" id="PF08448">
    <property type="entry name" value="PAS_4"/>
    <property type="match status" value="3"/>
</dbReference>
<dbReference type="PANTHER" id="PTHR43304:SF1">
    <property type="entry name" value="PAC DOMAIN-CONTAINING PROTEIN"/>
    <property type="match status" value="1"/>
</dbReference>
<evidence type="ECO:0000259" key="6">
    <source>
        <dbReference type="PROSITE" id="PS50109"/>
    </source>
</evidence>
<dbReference type="SUPFAM" id="SSF55874">
    <property type="entry name" value="ATPase domain of HSP90 chaperone/DNA topoisomerase II/histidine kinase"/>
    <property type="match status" value="1"/>
</dbReference>
<evidence type="ECO:0000259" key="8">
    <source>
        <dbReference type="PROSITE" id="PS50113"/>
    </source>
</evidence>
<feature type="domain" description="PAS" evidence="7">
    <location>
        <begin position="278"/>
        <end position="348"/>
    </location>
</feature>
<dbReference type="InterPro" id="IPR005467">
    <property type="entry name" value="His_kinase_dom"/>
</dbReference>
<dbReference type="GO" id="GO:0004673">
    <property type="term" value="F:protein histidine kinase activity"/>
    <property type="evidence" value="ECO:0007669"/>
    <property type="project" value="UniProtKB-EC"/>
</dbReference>
<evidence type="ECO:0000256" key="4">
    <source>
        <dbReference type="ARBA" id="ARBA00022679"/>
    </source>
</evidence>
<dbReference type="SMART" id="SM00091">
    <property type="entry name" value="PAS"/>
    <property type="match status" value="11"/>
</dbReference>
<dbReference type="EC" id="2.7.13.3" evidence="2"/>
<evidence type="ECO:0000256" key="2">
    <source>
        <dbReference type="ARBA" id="ARBA00012438"/>
    </source>
</evidence>
<dbReference type="OrthoDB" id="106630at2157"/>
<dbReference type="InterPro" id="IPR001610">
    <property type="entry name" value="PAC"/>
</dbReference>
<evidence type="ECO:0000256" key="3">
    <source>
        <dbReference type="ARBA" id="ARBA00022553"/>
    </source>
</evidence>
<feature type="domain" description="PAS" evidence="7">
    <location>
        <begin position="1138"/>
        <end position="1193"/>
    </location>
</feature>
<feature type="domain" description="PAS" evidence="7">
    <location>
        <begin position="25"/>
        <end position="54"/>
    </location>
</feature>
<dbReference type="InterPro" id="IPR003018">
    <property type="entry name" value="GAF"/>
</dbReference>
<dbReference type="InterPro" id="IPR052162">
    <property type="entry name" value="Sensor_kinase/Photoreceptor"/>
</dbReference>
<feature type="domain" description="PAC" evidence="8">
    <location>
        <begin position="470"/>
        <end position="522"/>
    </location>
</feature>
<dbReference type="SUPFAM" id="SSF55781">
    <property type="entry name" value="GAF domain-like"/>
    <property type="match status" value="2"/>
</dbReference>
<feature type="domain" description="PAS" evidence="7">
    <location>
        <begin position="150"/>
        <end position="192"/>
    </location>
</feature>
<evidence type="ECO:0000313" key="10">
    <source>
        <dbReference type="Proteomes" id="UP000290932"/>
    </source>
</evidence>
<dbReference type="PANTHER" id="PTHR43304">
    <property type="entry name" value="PHYTOCHROME-LIKE PROTEIN CPH1"/>
    <property type="match status" value="1"/>
</dbReference>
<dbReference type="NCBIfam" id="TIGR00229">
    <property type="entry name" value="sensory_box"/>
    <property type="match status" value="10"/>
</dbReference>
<feature type="domain" description="PAS" evidence="7">
    <location>
        <begin position="899"/>
        <end position="933"/>
    </location>
</feature>
<dbReference type="InterPro" id="IPR000014">
    <property type="entry name" value="PAS"/>
</dbReference>
<evidence type="ECO:0000256" key="1">
    <source>
        <dbReference type="ARBA" id="ARBA00000085"/>
    </source>
</evidence>
<dbReference type="Pfam" id="PF02518">
    <property type="entry name" value="HATPase_c"/>
    <property type="match status" value="1"/>
</dbReference>
<keyword evidence="10" id="KW-1185">Reference proteome</keyword>
<reference evidence="9 10" key="1">
    <citation type="journal article" date="2015" name="Int. J. Syst. Evol. Microbiol.">
        <title>Methanoculleus taiwanensis sp. nov., a methanogen isolated from deep marine sediment at the deformation front area near Taiwan.</title>
        <authorList>
            <person name="Weng C.Y."/>
            <person name="Chen S.C."/>
            <person name="Lai M.C."/>
            <person name="Wu S.Y."/>
            <person name="Lin S."/>
            <person name="Yang T.F."/>
            <person name="Chen P.C."/>
        </authorList>
    </citation>
    <scope>NUCLEOTIDE SEQUENCE [LARGE SCALE GENOMIC DNA]</scope>
    <source>
        <strain evidence="9 10">CYW4</strain>
    </source>
</reference>
<proteinExistence type="predicted"/>
<dbReference type="Gene3D" id="3.30.450.20">
    <property type="entry name" value="PAS domain"/>
    <property type="match status" value="11"/>
</dbReference>
<dbReference type="InterPro" id="IPR003594">
    <property type="entry name" value="HATPase_dom"/>
</dbReference>
<dbReference type="CDD" id="cd00130">
    <property type="entry name" value="PAS"/>
    <property type="match status" value="10"/>
</dbReference>
<comment type="caution">
    <text evidence="9">The sequence shown here is derived from an EMBL/GenBank/DDBJ whole genome shotgun (WGS) entry which is preliminary data.</text>
</comment>
<dbReference type="PROSITE" id="PS50112">
    <property type="entry name" value="PAS"/>
    <property type="match status" value="10"/>
</dbReference>
<feature type="domain" description="PAS" evidence="7">
    <location>
        <begin position="1258"/>
        <end position="1315"/>
    </location>
</feature>
<dbReference type="Pfam" id="PF13185">
    <property type="entry name" value="GAF_2"/>
    <property type="match status" value="1"/>
</dbReference>
<feature type="domain" description="PAS" evidence="7">
    <location>
        <begin position="769"/>
        <end position="840"/>
    </location>
</feature>
<feature type="domain" description="Histidine kinase" evidence="6">
    <location>
        <begin position="1725"/>
        <end position="1930"/>
    </location>
</feature>
<dbReference type="GO" id="GO:0006355">
    <property type="term" value="P:regulation of DNA-templated transcription"/>
    <property type="evidence" value="ECO:0007669"/>
    <property type="project" value="InterPro"/>
</dbReference>
<evidence type="ECO:0000259" key="7">
    <source>
        <dbReference type="PROSITE" id="PS50112"/>
    </source>
</evidence>
<feature type="domain" description="PAS" evidence="7">
    <location>
        <begin position="1016"/>
        <end position="1060"/>
    </location>
</feature>
<gene>
    <name evidence="9" type="ORF">ABH15_01725</name>
</gene>
<feature type="domain" description="PAC" evidence="8">
    <location>
        <begin position="1328"/>
        <end position="1382"/>
    </location>
</feature>
<dbReference type="SMART" id="SM00065">
    <property type="entry name" value="GAF"/>
    <property type="match status" value="2"/>
</dbReference>
<dbReference type="CDD" id="cd00075">
    <property type="entry name" value="HATPase"/>
    <property type="match status" value="1"/>
</dbReference>
<dbReference type="InterPro" id="IPR000700">
    <property type="entry name" value="PAS-assoc_C"/>
</dbReference>
<dbReference type="Pfam" id="PF13188">
    <property type="entry name" value="PAS_8"/>
    <property type="match status" value="1"/>
</dbReference>
<feature type="domain" description="PAC" evidence="8">
    <location>
        <begin position="596"/>
        <end position="647"/>
    </location>
</feature>
<dbReference type="PROSITE" id="PS50109">
    <property type="entry name" value="HIS_KIN"/>
    <property type="match status" value="1"/>
</dbReference>
<sequence length="1940" mass="215893">MHRFDTRELLNPAFTLLEALDAGALLLVDESMGIVWMNAAMEEIAGTRREELIGTHLPSLSPSRRSDQPGHGGWAATVTERLQEGSETFYGTFRTGSPEKGRCYSFSGKTVETVPRQVHRLIRFRPCEDDEDERTVQIPGVGTGGADGRETEDYLRILETAMSKAKSGIVITDLAGRIVYVNRALLEMGGYTDAGEIIGTRGEQYWSDAERTAEAIRKLQTDGEWFGELQGRTKNGEPMEIQFTAHKVTDEAGNPLCVLSSCIDITPQKRMTEALSESERLYRTLSESAHDAVFLITTEGNLLYVNGCGAAWLQTEPASLIGKHIREIFSPEVAEPWVRNVERAAVSGVPATDETRLPLPGGEIWIDTRLIPVPGRDGAIRCLMGISRDITQRKRAEEELLIRDKAIATALDAIAIADSRGNLIYANRSALDMWGYHDLDEIRGRPITAFWQDEDRVRDVIETIQRDHAWCGELTARKKNGALFDVQTSASVAVDETGETMCLMASCADVTERKRMEIALRESEEKFRGIAQRSSDMIYTCYRSEGVTYISPAVERILGYTPEEIIGTQCRDYVMPSSLPAWQRCADAVKKGRSIVSAEIEFRRKDGTVAVIDLSETPIMQDGTLIGVQAVGRDITERKRAESALKESERRYRTLAEASPDIISLTHRNGTLLYLNERGAEGLGRSQDDLIGKNIREIFPPAKSSERLRIIEEVIASGRPHTRELTYPRDGEMHYYDSQSIPVFAPDGAVDQVLSIARDITGRRKKEEQLRFQAKVLSQMGDAVVAIDTDGRITCFNTAAEDLYGIPAVEALGKDHHEVVTYEWLSPDDETTAWESLKNTGFWRGVNIHRRRNGEAVYVDATVSTLKGEDGEVTGRLGVIRDITKQQRAEEELRIKDMAMESSLNAITLADLAGNVTYVNRATRDMLGYSTAEEMIGSPTSRFWADPEQHGHVAEAIREHGSWAGELTAKRKDGSTFPMQISVTLVTDGLGRPLCLMGSGIDITEQKRAEEKLIRSEREKSLILDSTGEMFVYYDTNLSIRWANRAAAESVGMTVDELIGGRCYEIWHSRAEPCECCPVLEALAAKEPKAKEITTPDGRFWRVRGQPVIDDAGELIGIIEFGTEITGQKRMEEALLAAISYTRSLIEASLDPLVTIAPDGRITDVNSATETATGYTREELIGTDFSDYFTDPERARAGYRRVFEAGEVRDYPLEIRHRGGRVTPVLYNASVYRDETGRVTGVFAAARDITDLKMAERVLRKQASLLDLTHDTILVRDLENRIVFWNRGAEEQYGWRRDEVLGRDCHLLLKTVFPKPIKRIWNHLLLDGRWEGELVQTRRDGSTLVTASRWALVRNQDGRPETILETNTDITERKRAEDTVKTRAAQQAAIAALGQYALAGNDLAMLLNETVRTVTDVLGADYCKVLRLLPGERDLLLAAGVGWKDGLVGHARVESEGSQAGYTLQTNRPVIVDDLRTETRFHGPPILHEHEILSGVSVVIYGRNEPYGILGVHSATPHRFGEEDAYFVQAVANVVSQGIERRQAEEELEKRNRHLSVLNRIIGITVESGDPDSLLEAVLRATIDLLHLNGGGIYRIDTENDRATLVYAQHLPEGFPHHRCIEDIQSEPYKTVLVRGIPLFFDALPLQYPGDPDETTYASASIPIVAHTRVLGALNIIGTAGQRFSEAERYILAQIGREIGIALERALLNRQLEAAHREANLYLDILTHDIRNAENVATLYTDLLSEMLDGKAADYAGKLRNTIRKSVDILVNVSTIRKIHEKSAPLAPLPLEQIIAAEREHFPEISVTVTCPASCTVLADDLLPEVFTNLIGNAVKFGGSDVLITITVEERGNEVVVAIADTGPGIPDETKEEVFRRFERGKQKGRGEGLGLFIVRMLIERYGGRVWIEDRVSDHPEEGSVFLFTLRRAPSTGGSDAEKR</sequence>
<feature type="domain" description="PAC" evidence="8">
    <location>
        <begin position="339"/>
        <end position="402"/>
    </location>
</feature>
<dbReference type="PROSITE" id="PS50113">
    <property type="entry name" value="PAC"/>
    <property type="match status" value="10"/>
</dbReference>
<evidence type="ECO:0000313" key="9">
    <source>
        <dbReference type="EMBL" id="RXE56894.1"/>
    </source>
</evidence>
<dbReference type="InterPro" id="IPR004358">
    <property type="entry name" value="Sig_transdc_His_kin-like_C"/>
</dbReference>
<feature type="domain" description="PAC" evidence="8">
    <location>
        <begin position="719"/>
        <end position="772"/>
    </location>
</feature>
<accession>A0A498H582</accession>
<dbReference type="PRINTS" id="PR00344">
    <property type="entry name" value="BCTRLSENSOR"/>
</dbReference>
<dbReference type="Pfam" id="PF01590">
    <property type="entry name" value="GAF"/>
    <property type="match status" value="1"/>
</dbReference>
<dbReference type="Pfam" id="PF13426">
    <property type="entry name" value="PAS_9"/>
    <property type="match status" value="5"/>
</dbReference>
<dbReference type="EMBL" id="LHQS01000001">
    <property type="protein sequence ID" value="RXE56894.1"/>
    <property type="molecule type" value="Genomic_DNA"/>
</dbReference>
<feature type="domain" description="PAC" evidence="8">
    <location>
        <begin position="842"/>
        <end position="895"/>
    </location>
</feature>
<dbReference type="InterPro" id="IPR036890">
    <property type="entry name" value="HATPase_C_sf"/>
</dbReference>
<feature type="domain" description="PAC" evidence="8">
    <location>
        <begin position="1209"/>
        <end position="1261"/>
    </location>
</feature>
<protein>
    <recommendedName>
        <fullName evidence="2">histidine kinase</fullName>
        <ecNumber evidence="2">2.7.13.3</ecNumber>
    </recommendedName>
</protein>
<name>A0A498H582_9EURY</name>
<dbReference type="Gene3D" id="3.30.565.10">
    <property type="entry name" value="Histidine kinase-like ATPase, C-terminal domain"/>
    <property type="match status" value="1"/>
</dbReference>
<dbReference type="InterPro" id="IPR035965">
    <property type="entry name" value="PAS-like_dom_sf"/>
</dbReference>
<keyword evidence="5" id="KW-0418">Kinase</keyword>
<dbReference type="Gene3D" id="3.30.450.40">
    <property type="match status" value="2"/>
</dbReference>
<dbReference type="Proteomes" id="UP000290932">
    <property type="component" value="Unassembled WGS sequence"/>
</dbReference>
<keyword evidence="3" id="KW-0597">Phosphoprotein</keyword>
<dbReference type="InterPro" id="IPR029016">
    <property type="entry name" value="GAF-like_dom_sf"/>
</dbReference>
<keyword evidence="4" id="KW-0808">Transferase</keyword>
<comment type="catalytic activity">
    <reaction evidence="1">
        <text>ATP + protein L-histidine = ADP + protein N-phospho-L-histidine.</text>
        <dbReference type="EC" id="2.7.13.3"/>
    </reaction>
</comment>
<dbReference type="Pfam" id="PF08447">
    <property type="entry name" value="PAS_3"/>
    <property type="match status" value="1"/>
</dbReference>
<dbReference type="SMART" id="SM00086">
    <property type="entry name" value="PAC"/>
    <property type="match status" value="10"/>
</dbReference>
<dbReference type="SMART" id="SM00387">
    <property type="entry name" value="HATPase_c"/>
    <property type="match status" value="1"/>
</dbReference>
<dbReference type="InterPro" id="IPR013767">
    <property type="entry name" value="PAS_fold"/>
</dbReference>
<feature type="domain" description="PAC" evidence="8">
    <location>
        <begin position="963"/>
        <end position="1015"/>
    </location>
</feature>
<dbReference type="InterPro" id="IPR013656">
    <property type="entry name" value="PAS_4"/>
</dbReference>
<dbReference type="InterPro" id="IPR013655">
    <property type="entry name" value="PAS_fold_3"/>
</dbReference>
<feature type="domain" description="PAS" evidence="7">
    <location>
        <begin position="523"/>
        <end position="578"/>
    </location>
</feature>
<evidence type="ECO:0000256" key="5">
    <source>
        <dbReference type="ARBA" id="ARBA00022777"/>
    </source>
</evidence>
<dbReference type="SUPFAM" id="SSF55785">
    <property type="entry name" value="PYP-like sensor domain (PAS domain)"/>
    <property type="match status" value="11"/>
</dbReference>
<dbReference type="RefSeq" id="WP_128692640.1">
    <property type="nucleotide sequence ID" value="NZ_LHQS01000001.1"/>
</dbReference>
<feature type="domain" description="PAC" evidence="8">
    <location>
        <begin position="225"/>
        <end position="277"/>
    </location>
</feature>
<feature type="domain" description="PAS" evidence="7">
    <location>
        <begin position="648"/>
        <end position="718"/>
    </location>
</feature>